<keyword evidence="4" id="KW-1185">Reference proteome</keyword>
<protein>
    <recommendedName>
        <fullName evidence="2">5'-3' DNA helicase ZGRF1-like N-terminal domain-containing protein</fullName>
    </recommendedName>
</protein>
<sequence>MSLLSIVHEFAVLYSSRVLQKDKRWSDGRLRYYELNNKLEVFSDDMLLVSTDFYPHHARKPLETGVFDEGAVYVLPSGKLILEFNEYFGSFERDLSTIFAKRDLAVKKETGVGTNPGWRNPARTKTEDTSNKLETCHMNDELSESGPPVSPSSKRLNPTRGRPIGLRKRPKISVKAPKFLQLLKDDVSIRLDASFHSAFRYGERIPPGSNRLSTRLRHESGLFLIAGGDTAIKDFEDGLSSVVDGPAELYTD</sequence>
<dbReference type="Proteomes" id="UP000649328">
    <property type="component" value="Unassembled WGS sequence"/>
</dbReference>
<reference evidence="3" key="1">
    <citation type="submission" date="2020-10" db="EMBL/GenBank/DDBJ databases">
        <title>The Whole-Genome Sequence of Metschnikowia persimmonesis, a Novel Endophytic Yeast Species Isolated from Medicinal Plant Diospyros kaki Thumb.</title>
        <authorList>
            <person name="Rahmat E."/>
            <person name="Kang Y."/>
        </authorList>
    </citation>
    <scope>NUCLEOTIDE SEQUENCE</scope>
    <source>
        <strain evidence="3">KIOM G15050</strain>
    </source>
</reference>
<organism evidence="3 4">
    <name type="scientific">Metschnikowia pulcherrima</name>
    <dbReference type="NCBI Taxonomy" id="27326"/>
    <lineage>
        <taxon>Eukaryota</taxon>
        <taxon>Fungi</taxon>
        <taxon>Dikarya</taxon>
        <taxon>Ascomycota</taxon>
        <taxon>Saccharomycotina</taxon>
        <taxon>Pichiomycetes</taxon>
        <taxon>Metschnikowiaceae</taxon>
        <taxon>Metschnikowia</taxon>
    </lineage>
</organism>
<dbReference type="Pfam" id="PF10382">
    <property type="entry name" value="ZGRF1-like_N"/>
    <property type="match status" value="1"/>
</dbReference>
<proteinExistence type="predicted"/>
<evidence type="ECO:0000256" key="1">
    <source>
        <dbReference type="SAM" id="MobiDB-lite"/>
    </source>
</evidence>
<dbReference type="AlphaFoldDB" id="A0A8H7GXN8"/>
<dbReference type="OrthoDB" id="6513042at2759"/>
<gene>
    <name evidence="3" type="ORF">HF325_001922</name>
</gene>
<name>A0A8H7GXN8_9ASCO</name>
<feature type="domain" description="5'-3' DNA helicase ZGRF1-like N-terminal" evidence="2">
    <location>
        <begin position="7"/>
        <end position="94"/>
    </location>
</feature>
<feature type="region of interest" description="Disordered" evidence="1">
    <location>
        <begin position="139"/>
        <end position="165"/>
    </location>
</feature>
<evidence type="ECO:0000313" key="4">
    <source>
        <dbReference type="Proteomes" id="UP000649328"/>
    </source>
</evidence>
<accession>A0A8H7GXN8</accession>
<evidence type="ECO:0000259" key="2">
    <source>
        <dbReference type="Pfam" id="PF10382"/>
    </source>
</evidence>
<dbReference type="InterPro" id="IPR018838">
    <property type="entry name" value="ZGRF1-like_N"/>
</dbReference>
<evidence type="ECO:0000313" key="3">
    <source>
        <dbReference type="EMBL" id="KAF8004474.1"/>
    </source>
</evidence>
<dbReference type="EMBL" id="JACBPP010000002">
    <property type="protein sequence ID" value="KAF8004474.1"/>
    <property type="molecule type" value="Genomic_DNA"/>
</dbReference>
<comment type="caution">
    <text evidence="3">The sequence shown here is derived from an EMBL/GenBank/DDBJ whole genome shotgun (WGS) entry which is preliminary data.</text>
</comment>